<evidence type="ECO:0000313" key="6">
    <source>
        <dbReference type="Proteomes" id="UP000559027"/>
    </source>
</evidence>
<evidence type="ECO:0000256" key="3">
    <source>
        <dbReference type="SAM" id="SignalP"/>
    </source>
</evidence>
<dbReference type="Gene3D" id="3.40.50.1820">
    <property type="entry name" value="alpha/beta hydrolase"/>
    <property type="match status" value="1"/>
</dbReference>
<comment type="similarity">
    <text evidence="1">Belongs to the 'GDXG' lipolytic enzyme family.</text>
</comment>
<dbReference type="Pfam" id="PF00135">
    <property type="entry name" value="COesterase"/>
    <property type="match status" value="1"/>
</dbReference>
<dbReference type="PANTHER" id="PTHR11559">
    <property type="entry name" value="CARBOXYLESTERASE"/>
    <property type="match status" value="1"/>
</dbReference>
<dbReference type="Proteomes" id="UP000559027">
    <property type="component" value="Unassembled WGS sequence"/>
</dbReference>
<proteinExistence type="inferred from homology"/>
<gene>
    <name evidence="5" type="ORF">D9756_005145</name>
</gene>
<dbReference type="AlphaFoldDB" id="A0A8H5G9V7"/>
<keyword evidence="3" id="KW-0732">Signal</keyword>
<evidence type="ECO:0000313" key="5">
    <source>
        <dbReference type="EMBL" id="KAF5360988.1"/>
    </source>
</evidence>
<accession>A0A8H5G9V7</accession>
<protein>
    <recommendedName>
        <fullName evidence="4">Carboxylesterase type B domain-containing protein</fullName>
    </recommendedName>
</protein>
<dbReference type="EMBL" id="JAACJO010000003">
    <property type="protein sequence ID" value="KAF5360988.1"/>
    <property type="molecule type" value="Genomic_DNA"/>
</dbReference>
<dbReference type="OrthoDB" id="408631at2759"/>
<name>A0A8H5G9V7_9AGAR</name>
<dbReference type="PROSITE" id="PS01173">
    <property type="entry name" value="LIPASE_GDXG_HIS"/>
    <property type="match status" value="1"/>
</dbReference>
<dbReference type="InterPro" id="IPR002018">
    <property type="entry name" value="CarbesteraseB"/>
</dbReference>
<sequence length="541" mass="59303">MQFLLVSGLLAAVTTSFAAPRAHVVDVGYAKYQGTVNHDTGNVEFLGIRYAAAPTDAMRWREPQPPQSTPGVQLADTPPYTCMQAGNGANKVSPFLDNNSVSRRETSPKVPPPSEDCLFLNIAAPSSAKNLPVIIWIHGGGYTWGDAAHYTPDDLIREAGGQVVVVVIQYRLGVFGFLAGQKVHDGGALNAGLLDQQFAFQWVQKHISKFGGDPEKVTIWGQSCGGGSVILHLVANDGNTNPRLFRGGIASSAYVPPQYAYNNWIPERIFTEISEQSGCSSAPDVLDCLRQTDVNVLNQANINVTAEGFYGLLTFSPVVDGKFITDRPTVLLRRGKLNGDAALAVATHKEGDRPSLVDPKIADTVKTPEYIQNLFPELTREQIDEAVALYADMGKPIDQAEAINGESTFTCPSYFMLRALKGKGFKGDLAIPPAQHVDDIPYYFPNSLFGKLNATPPFENTEFKKNFAQSFLNFALSLDPNDKWDTSNTLPYWPRWTEEGREEMMFNKTEADVPVFRAVPTDEGLLRRCDYWESVGANIGQ</sequence>
<feature type="domain" description="Carboxylesterase type B" evidence="4">
    <location>
        <begin position="23"/>
        <end position="510"/>
    </location>
</feature>
<comment type="caution">
    <text evidence="5">The sequence shown here is derived from an EMBL/GenBank/DDBJ whole genome shotgun (WGS) entry which is preliminary data.</text>
</comment>
<dbReference type="GO" id="GO:0016787">
    <property type="term" value="F:hydrolase activity"/>
    <property type="evidence" value="ECO:0007669"/>
    <property type="project" value="InterPro"/>
</dbReference>
<feature type="chain" id="PRO_5034261808" description="Carboxylesterase type B domain-containing protein" evidence="3">
    <location>
        <begin position="19"/>
        <end position="541"/>
    </location>
</feature>
<dbReference type="InterPro" id="IPR002168">
    <property type="entry name" value="Lipase_GDXG_HIS_AS"/>
</dbReference>
<feature type="region of interest" description="Disordered" evidence="2">
    <location>
        <begin position="60"/>
        <end position="80"/>
    </location>
</feature>
<dbReference type="InterPro" id="IPR050309">
    <property type="entry name" value="Type-B_Carboxylest/Lipase"/>
</dbReference>
<evidence type="ECO:0000256" key="2">
    <source>
        <dbReference type="SAM" id="MobiDB-lite"/>
    </source>
</evidence>
<dbReference type="SUPFAM" id="SSF53474">
    <property type="entry name" value="alpha/beta-Hydrolases"/>
    <property type="match status" value="1"/>
</dbReference>
<dbReference type="InterPro" id="IPR029058">
    <property type="entry name" value="AB_hydrolase_fold"/>
</dbReference>
<feature type="signal peptide" evidence="3">
    <location>
        <begin position="1"/>
        <end position="18"/>
    </location>
</feature>
<evidence type="ECO:0000256" key="1">
    <source>
        <dbReference type="ARBA" id="ARBA00010515"/>
    </source>
</evidence>
<evidence type="ECO:0000259" key="4">
    <source>
        <dbReference type="Pfam" id="PF00135"/>
    </source>
</evidence>
<reference evidence="5 6" key="1">
    <citation type="journal article" date="2020" name="ISME J.">
        <title>Uncovering the hidden diversity of litter-decomposition mechanisms in mushroom-forming fungi.</title>
        <authorList>
            <person name="Floudas D."/>
            <person name="Bentzer J."/>
            <person name="Ahren D."/>
            <person name="Johansson T."/>
            <person name="Persson P."/>
            <person name="Tunlid A."/>
        </authorList>
    </citation>
    <scope>NUCLEOTIDE SEQUENCE [LARGE SCALE GENOMIC DNA]</scope>
    <source>
        <strain evidence="5 6">CBS 146.42</strain>
    </source>
</reference>
<organism evidence="5 6">
    <name type="scientific">Leucocoprinus leucothites</name>
    <dbReference type="NCBI Taxonomy" id="201217"/>
    <lineage>
        <taxon>Eukaryota</taxon>
        <taxon>Fungi</taxon>
        <taxon>Dikarya</taxon>
        <taxon>Basidiomycota</taxon>
        <taxon>Agaricomycotina</taxon>
        <taxon>Agaricomycetes</taxon>
        <taxon>Agaricomycetidae</taxon>
        <taxon>Agaricales</taxon>
        <taxon>Agaricineae</taxon>
        <taxon>Agaricaceae</taxon>
        <taxon>Leucocoprinus</taxon>
    </lineage>
</organism>
<keyword evidence="6" id="KW-1185">Reference proteome</keyword>